<proteinExistence type="predicted"/>
<dbReference type="RefSeq" id="WP_309393273.1">
    <property type="nucleotide sequence ID" value="NZ_JADBEO010000036.1"/>
</dbReference>
<evidence type="ECO:0000313" key="1">
    <source>
        <dbReference type="EMBL" id="MDR4307944.1"/>
    </source>
</evidence>
<name>A0ABU1DIM9_9HYPH</name>
<protein>
    <submittedName>
        <fullName evidence="1">Uncharacterized protein</fullName>
    </submittedName>
</protein>
<evidence type="ECO:0000313" key="2">
    <source>
        <dbReference type="Proteomes" id="UP001181622"/>
    </source>
</evidence>
<keyword evidence="2" id="KW-1185">Reference proteome</keyword>
<comment type="caution">
    <text evidence="1">The sequence shown here is derived from an EMBL/GenBank/DDBJ whole genome shotgun (WGS) entry which is preliminary data.</text>
</comment>
<dbReference type="Proteomes" id="UP001181622">
    <property type="component" value="Unassembled WGS sequence"/>
</dbReference>
<sequence>MSGATTSSSFRFQVASDIHRDGLGLELWENEEMVAEVFRCDADNSLSFSCWKIDIPFVHVERMVKLARTRLGEFENGEPLPPPVD</sequence>
<gene>
    <name evidence="1" type="ORF">IHQ68_15080</name>
</gene>
<organism evidence="1 2">
    <name type="scientific">Chelatococcus sambhunathii</name>
    <dbReference type="NCBI Taxonomy" id="363953"/>
    <lineage>
        <taxon>Bacteria</taxon>
        <taxon>Pseudomonadati</taxon>
        <taxon>Pseudomonadota</taxon>
        <taxon>Alphaproteobacteria</taxon>
        <taxon>Hyphomicrobiales</taxon>
        <taxon>Chelatococcaceae</taxon>
        <taxon>Chelatococcus</taxon>
    </lineage>
</organism>
<accession>A0ABU1DIM9</accession>
<dbReference type="EMBL" id="JADBEO010000036">
    <property type="protein sequence ID" value="MDR4307944.1"/>
    <property type="molecule type" value="Genomic_DNA"/>
</dbReference>
<reference evidence="1" key="1">
    <citation type="submission" date="2020-10" db="EMBL/GenBank/DDBJ databases">
        <authorList>
            <person name="Abbas A."/>
            <person name="Razzaq R."/>
            <person name="Waqas M."/>
            <person name="Abbas N."/>
            <person name="Nielsen T.K."/>
            <person name="Hansen L.H."/>
            <person name="Hussain S."/>
            <person name="Shahid M."/>
        </authorList>
    </citation>
    <scope>NUCLEOTIDE SEQUENCE</scope>
    <source>
        <strain evidence="1">S14</strain>
    </source>
</reference>